<protein>
    <submittedName>
        <fullName evidence="4">Uncharacterized protein</fullName>
    </submittedName>
</protein>
<feature type="chain" id="PRO_5038114298" evidence="2">
    <location>
        <begin position="22"/>
        <end position="155"/>
    </location>
</feature>
<dbReference type="WBParaSite" id="ACRNAN_Path_806.g3053.t1">
    <property type="protein sequence ID" value="ACRNAN_Path_806.g3053.t1"/>
    <property type="gene ID" value="ACRNAN_Path_806.g3053"/>
</dbReference>
<keyword evidence="2" id="KW-0732">Signal</keyword>
<dbReference type="AlphaFoldDB" id="A0A914CD72"/>
<keyword evidence="1" id="KW-0472">Membrane</keyword>
<reference evidence="4" key="1">
    <citation type="submission" date="2022-11" db="UniProtKB">
        <authorList>
            <consortium name="WormBaseParasite"/>
        </authorList>
    </citation>
    <scope>IDENTIFICATION</scope>
</reference>
<keyword evidence="1" id="KW-0812">Transmembrane</keyword>
<keyword evidence="3" id="KW-1185">Reference proteome</keyword>
<accession>A0A914CD72</accession>
<evidence type="ECO:0000313" key="3">
    <source>
        <dbReference type="Proteomes" id="UP000887540"/>
    </source>
</evidence>
<feature type="transmembrane region" description="Helical" evidence="1">
    <location>
        <begin position="42"/>
        <end position="64"/>
    </location>
</feature>
<dbReference type="Proteomes" id="UP000887540">
    <property type="component" value="Unplaced"/>
</dbReference>
<sequence>MKITAYLFLALIISNQLMVSGHPAIASIATMAAKLWPIARALMAELGVGIVAGAAIGVALKALLHIIDRPENQRLVEGLFPIVISIDEQDLLFDETEWKLEPFFTKMGKAAGRKLDQLCFTDAKGNTKVVRKSEDHFALLLIWAIKMDGLEAFVC</sequence>
<keyword evidence="1" id="KW-1133">Transmembrane helix</keyword>
<feature type="signal peptide" evidence="2">
    <location>
        <begin position="1"/>
        <end position="21"/>
    </location>
</feature>
<evidence type="ECO:0000256" key="1">
    <source>
        <dbReference type="SAM" id="Phobius"/>
    </source>
</evidence>
<organism evidence="3 4">
    <name type="scientific">Acrobeloides nanus</name>
    <dbReference type="NCBI Taxonomy" id="290746"/>
    <lineage>
        <taxon>Eukaryota</taxon>
        <taxon>Metazoa</taxon>
        <taxon>Ecdysozoa</taxon>
        <taxon>Nematoda</taxon>
        <taxon>Chromadorea</taxon>
        <taxon>Rhabditida</taxon>
        <taxon>Tylenchina</taxon>
        <taxon>Cephalobomorpha</taxon>
        <taxon>Cephaloboidea</taxon>
        <taxon>Cephalobidae</taxon>
        <taxon>Acrobeloides</taxon>
    </lineage>
</organism>
<evidence type="ECO:0000313" key="4">
    <source>
        <dbReference type="WBParaSite" id="ACRNAN_Path_806.g3053.t1"/>
    </source>
</evidence>
<evidence type="ECO:0000256" key="2">
    <source>
        <dbReference type="SAM" id="SignalP"/>
    </source>
</evidence>
<name>A0A914CD72_9BILA</name>
<proteinExistence type="predicted"/>